<organism evidence="10 11">
    <name type="scientific">Cyclotella atomus</name>
    <dbReference type="NCBI Taxonomy" id="382360"/>
    <lineage>
        <taxon>Eukaryota</taxon>
        <taxon>Sar</taxon>
        <taxon>Stramenopiles</taxon>
        <taxon>Ochrophyta</taxon>
        <taxon>Bacillariophyta</taxon>
        <taxon>Coscinodiscophyceae</taxon>
        <taxon>Thalassiosirophycidae</taxon>
        <taxon>Stephanodiscales</taxon>
        <taxon>Stephanodiscaceae</taxon>
        <taxon>Cyclotella</taxon>
    </lineage>
</organism>
<dbReference type="InterPro" id="IPR007529">
    <property type="entry name" value="Znf_HIT"/>
</dbReference>
<keyword evidence="2" id="KW-0479">Metal-binding</keyword>
<evidence type="ECO:0000313" key="10">
    <source>
        <dbReference type="EMBL" id="KAL3789464.1"/>
    </source>
</evidence>
<dbReference type="Gene3D" id="3.30.60.190">
    <property type="match status" value="1"/>
</dbReference>
<reference evidence="10 11" key="1">
    <citation type="submission" date="2024-10" db="EMBL/GenBank/DDBJ databases">
        <title>Updated reference genomes for cyclostephanoid diatoms.</title>
        <authorList>
            <person name="Roberts W.R."/>
            <person name="Alverson A.J."/>
        </authorList>
    </citation>
    <scope>NUCLEOTIDE SEQUENCE [LARGE SCALE GENOMIC DNA]</scope>
    <source>
        <strain evidence="10 11">AJA010-31</strain>
    </source>
</reference>
<proteinExistence type="inferred from homology"/>
<keyword evidence="3 7" id="KW-0863">Zinc-finger</keyword>
<dbReference type="EMBL" id="JALLPJ020000522">
    <property type="protein sequence ID" value="KAL3789464.1"/>
    <property type="molecule type" value="Genomic_DNA"/>
</dbReference>
<evidence type="ECO:0000256" key="6">
    <source>
        <dbReference type="ARBA" id="ARBA00049654"/>
    </source>
</evidence>
<dbReference type="InterPro" id="IPR057721">
    <property type="entry name" value="BCD1_alpha/beta"/>
</dbReference>
<feature type="region of interest" description="Disordered" evidence="8">
    <location>
        <begin position="98"/>
        <end position="119"/>
    </location>
</feature>
<gene>
    <name evidence="10" type="ORF">ACHAWO_002793</name>
</gene>
<dbReference type="InterPro" id="IPR051639">
    <property type="entry name" value="BCD1"/>
</dbReference>
<evidence type="ECO:0000313" key="11">
    <source>
        <dbReference type="Proteomes" id="UP001530400"/>
    </source>
</evidence>
<dbReference type="Pfam" id="PF25790">
    <property type="entry name" value="BCD1"/>
    <property type="match status" value="1"/>
</dbReference>
<evidence type="ECO:0000256" key="5">
    <source>
        <dbReference type="ARBA" id="ARBA00049598"/>
    </source>
</evidence>
<evidence type="ECO:0000256" key="1">
    <source>
        <dbReference type="ARBA" id="ARBA00022553"/>
    </source>
</evidence>
<comment type="caution">
    <text evidence="10">The sequence shown here is derived from an EMBL/GenBank/DDBJ whole genome shotgun (WGS) entry which is preliminary data.</text>
</comment>
<name>A0ABD3PPH3_9STRA</name>
<dbReference type="GO" id="GO:0008270">
    <property type="term" value="F:zinc ion binding"/>
    <property type="evidence" value="ECO:0007669"/>
    <property type="project" value="UniProtKB-UniRule"/>
</dbReference>
<evidence type="ECO:0000256" key="7">
    <source>
        <dbReference type="PROSITE-ProRule" id="PRU00453"/>
    </source>
</evidence>
<dbReference type="AlphaFoldDB" id="A0ABD3PPH3"/>
<comment type="similarity">
    <text evidence="6">Belongs to the BCD1 family.</text>
</comment>
<dbReference type="Proteomes" id="UP001530400">
    <property type="component" value="Unassembled WGS sequence"/>
</dbReference>
<dbReference type="Pfam" id="PF04438">
    <property type="entry name" value="zf-HIT"/>
    <property type="match status" value="1"/>
</dbReference>
<evidence type="ECO:0000256" key="4">
    <source>
        <dbReference type="ARBA" id="ARBA00022833"/>
    </source>
</evidence>
<evidence type="ECO:0000259" key="9">
    <source>
        <dbReference type="PROSITE" id="PS51083"/>
    </source>
</evidence>
<feature type="domain" description="HIT-type" evidence="9">
    <location>
        <begin position="8"/>
        <end position="50"/>
    </location>
</feature>
<protein>
    <recommendedName>
        <fullName evidence="9">HIT-type domain-containing protein</fullName>
    </recommendedName>
</protein>
<sequence length="364" mass="39359">MSKPPPTCDICHNDIALYHCPRCGTSTCSLKCCQAHKTTTLQDGTSSTVCNGKRDRTKFCSLKGFNDAQLVSDYHFLEDVLKISEGSKRLYDGLASGSGSGSSARIMGSAKRTKNASGGTTVRAATANTLLTDITQQVPPHPLLQARSGGKGIIEVMANGLEENTEVTAAGEECKALKICSSPDDASPKPGQRKTNLAKVDPLVRQAEIKGIHLLRMPPGMSRRLSNTSKYNKKNDSILWKMELIFYSFNGTATKSADATKFTVESSMHDSASLAQELGKHLDILPGNSSTRSTLKSFVSVPRNTLLLFMKCLPCSSAAPKYYRLDPEATLAEVLNGKTIIEYPTVEVVIEGCKDLFPLMISEI</sequence>
<evidence type="ECO:0000256" key="2">
    <source>
        <dbReference type="ARBA" id="ARBA00022723"/>
    </source>
</evidence>
<dbReference type="CDD" id="cd23023">
    <property type="entry name" value="zf-HIT_BCD1"/>
    <property type="match status" value="1"/>
</dbReference>
<accession>A0ABD3PPH3</accession>
<comment type="function">
    <text evidence="5">Required for box C/D snoRNAs accumulation involved in snoRNA processing, snoRNA transport to the nucleolus and ribosome biogenesis.</text>
</comment>
<feature type="compositionally biased region" description="Low complexity" evidence="8">
    <location>
        <begin position="98"/>
        <end position="110"/>
    </location>
</feature>
<keyword evidence="11" id="KW-1185">Reference proteome</keyword>
<evidence type="ECO:0000256" key="3">
    <source>
        <dbReference type="ARBA" id="ARBA00022771"/>
    </source>
</evidence>
<evidence type="ECO:0000256" key="8">
    <source>
        <dbReference type="SAM" id="MobiDB-lite"/>
    </source>
</evidence>
<dbReference type="SUPFAM" id="SSF144232">
    <property type="entry name" value="HIT/MYND zinc finger-like"/>
    <property type="match status" value="1"/>
</dbReference>
<dbReference type="PANTHER" id="PTHR13483">
    <property type="entry name" value="BOX C_D SNORNA PROTEIN 1-RELATED"/>
    <property type="match status" value="1"/>
</dbReference>
<keyword evidence="4" id="KW-0862">Zinc</keyword>
<keyword evidence="1" id="KW-0597">Phosphoprotein</keyword>
<dbReference type="PROSITE" id="PS51083">
    <property type="entry name" value="ZF_HIT"/>
    <property type="match status" value="1"/>
</dbReference>
<dbReference type="PANTHER" id="PTHR13483:SF3">
    <property type="entry name" value="BOX C_D SNORNA PROTEIN 1"/>
    <property type="match status" value="1"/>
</dbReference>